<evidence type="ECO:0000256" key="6">
    <source>
        <dbReference type="ARBA" id="ARBA00022801"/>
    </source>
</evidence>
<dbReference type="GO" id="GO:0004843">
    <property type="term" value="F:cysteine-type deubiquitinase activity"/>
    <property type="evidence" value="ECO:0007669"/>
    <property type="project" value="UniProtKB-EC"/>
</dbReference>
<dbReference type="InterPro" id="IPR038765">
    <property type="entry name" value="Papain-like_cys_pep_sf"/>
</dbReference>
<dbReference type="PROSITE" id="PS50235">
    <property type="entry name" value="USP_3"/>
    <property type="match status" value="1"/>
</dbReference>
<dbReference type="Proteomes" id="UP001249851">
    <property type="component" value="Unassembled WGS sequence"/>
</dbReference>
<keyword evidence="7" id="KW-0788">Thiol protease</keyword>
<dbReference type="PANTHER" id="PTHR24006:SF644">
    <property type="entry name" value="UBIQUITIN CARBOXYL-TERMINAL HYDROLASE 7"/>
    <property type="match status" value="1"/>
</dbReference>
<feature type="domain" description="USP" evidence="8">
    <location>
        <begin position="1"/>
        <end position="229"/>
    </location>
</feature>
<comment type="catalytic activity">
    <reaction evidence="1">
        <text>Thiol-dependent hydrolysis of ester, thioester, amide, peptide and isopeptide bonds formed by the C-terminal Gly of ubiquitin (a 76-residue protein attached to proteins as an intracellular targeting signal).</text>
        <dbReference type="EC" id="3.4.19.12"/>
    </reaction>
</comment>
<dbReference type="GO" id="GO:0006508">
    <property type="term" value="P:proteolysis"/>
    <property type="evidence" value="ECO:0007669"/>
    <property type="project" value="UniProtKB-KW"/>
</dbReference>
<evidence type="ECO:0000256" key="4">
    <source>
        <dbReference type="ARBA" id="ARBA00022670"/>
    </source>
</evidence>
<evidence type="ECO:0000259" key="8">
    <source>
        <dbReference type="PROSITE" id="PS50235"/>
    </source>
</evidence>
<proteinExistence type="inferred from homology"/>
<reference evidence="9" key="1">
    <citation type="journal article" date="2023" name="G3 (Bethesda)">
        <title>Whole genome assembly and annotation of the endangered Caribbean coral Acropora cervicornis.</title>
        <authorList>
            <person name="Selwyn J.D."/>
            <person name="Vollmer S.V."/>
        </authorList>
    </citation>
    <scope>NUCLEOTIDE SEQUENCE</scope>
    <source>
        <strain evidence="9">K2</strain>
    </source>
</reference>
<name>A0AAD9QQN2_ACRCE</name>
<dbReference type="GO" id="GO:0005634">
    <property type="term" value="C:nucleus"/>
    <property type="evidence" value="ECO:0007669"/>
    <property type="project" value="TreeGrafter"/>
</dbReference>
<dbReference type="EMBL" id="JARQWQ010000019">
    <property type="protein sequence ID" value="KAK2565584.1"/>
    <property type="molecule type" value="Genomic_DNA"/>
</dbReference>
<dbReference type="InterPro" id="IPR050164">
    <property type="entry name" value="Peptidase_C19"/>
</dbReference>
<evidence type="ECO:0000256" key="5">
    <source>
        <dbReference type="ARBA" id="ARBA00022786"/>
    </source>
</evidence>
<dbReference type="SUPFAM" id="SSF54001">
    <property type="entry name" value="Cysteine proteinases"/>
    <property type="match status" value="1"/>
</dbReference>
<dbReference type="PANTHER" id="PTHR24006">
    <property type="entry name" value="UBIQUITIN CARBOXYL-TERMINAL HYDROLASE"/>
    <property type="match status" value="1"/>
</dbReference>
<evidence type="ECO:0000256" key="3">
    <source>
        <dbReference type="ARBA" id="ARBA00012759"/>
    </source>
</evidence>
<dbReference type="Gene3D" id="3.90.70.10">
    <property type="entry name" value="Cysteine proteinases"/>
    <property type="match status" value="1"/>
</dbReference>
<evidence type="ECO:0000313" key="9">
    <source>
        <dbReference type="EMBL" id="KAK2565584.1"/>
    </source>
</evidence>
<evidence type="ECO:0000256" key="2">
    <source>
        <dbReference type="ARBA" id="ARBA00009085"/>
    </source>
</evidence>
<dbReference type="PROSITE" id="PS00973">
    <property type="entry name" value="USP_2"/>
    <property type="match status" value="1"/>
</dbReference>
<dbReference type="GO" id="GO:0016579">
    <property type="term" value="P:protein deubiquitination"/>
    <property type="evidence" value="ECO:0007669"/>
    <property type="project" value="InterPro"/>
</dbReference>
<comment type="caution">
    <text evidence="9">The sequence shown here is derived from an EMBL/GenBank/DDBJ whole genome shotgun (WGS) entry which is preliminary data.</text>
</comment>
<dbReference type="FunFam" id="3.10.20.90:FF:000064">
    <property type="entry name" value="Putative ubiquitin carboxyl-terminal hydrolase 7"/>
    <property type="match status" value="1"/>
</dbReference>
<dbReference type="InterPro" id="IPR018200">
    <property type="entry name" value="USP_CS"/>
</dbReference>
<keyword evidence="10" id="KW-1185">Reference proteome</keyword>
<organism evidence="9 10">
    <name type="scientific">Acropora cervicornis</name>
    <name type="common">Staghorn coral</name>
    <dbReference type="NCBI Taxonomy" id="6130"/>
    <lineage>
        <taxon>Eukaryota</taxon>
        <taxon>Metazoa</taxon>
        <taxon>Cnidaria</taxon>
        <taxon>Anthozoa</taxon>
        <taxon>Hexacorallia</taxon>
        <taxon>Scleractinia</taxon>
        <taxon>Astrocoeniina</taxon>
        <taxon>Acroporidae</taxon>
        <taxon>Acropora</taxon>
    </lineage>
</organism>
<reference evidence="9" key="2">
    <citation type="journal article" date="2023" name="Science">
        <title>Genomic signatures of disease resistance in endangered staghorn corals.</title>
        <authorList>
            <person name="Vollmer S.V."/>
            <person name="Selwyn J.D."/>
            <person name="Despard B.A."/>
            <person name="Roesel C.L."/>
        </authorList>
    </citation>
    <scope>NUCLEOTIDE SEQUENCE</scope>
    <source>
        <strain evidence="9">K2</strain>
    </source>
</reference>
<dbReference type="Gene3D" id="3.10.20.90">
    <property type="entry name" value="Phosphatidylinositol 3-kinase Catalytic Subunit, Chain A, domain 1"/>
    <property type="match status" value="2"/>
</dbReference>
<dbReference type="Pfam" id="PF14533">
    <property type="entry name" value="USP7_C2"/>
    <property type="match status" value="1"/>
</dbReference>
<dbReference type="GO" id="GO:0031647">
    <property type="term" value="P:regulation of protein stability"/>
    <property type="evidence" value="ECO:0007669"/>
    <property type="project" value="TreeGrafter"/>
</dbReference>
<keyword evidence="6 9" id="KW-0378">Hydrolase</keyword>
<sequence>MQHDVQELCRVLIDNMESKMKGTCVEGTIPRLLEGKMLSYIKCTNVDYVSQREEPFYDIQLNVKGKKDIYESFQEYIAVETLDGDNKYDAGEYGLQEAKKGVIFAKFPPVLHLQLMRFQYDPITDTNVKINDRCEFMEKLNLNRFLQDPEDHLGQYTLHAVLVHSGDNHGGHYVVYINPSGDGRWAKFDDDVVSLATKKEAIDNNFGGYEDDITVKHCTNAYMLVYIRDSEMKDILEDVDENSIPDTLVERLQEEKRLEAQRRKERQEAHLYMTVDVVTEDQFAGHQGPDLFDTEKTKPKSFKVLKSKKLLEVLDILAEGLGYPSNQIRPWPLQPRSNGTTRPSLLDTEENKEKTLGQIVEGNQWFLFLETADPEEGKVSLPIFDKTNDVLLFFKHYDPIQKTLACVCHLYTPLSAKFVDVIPLLCERAGLPQKTPLAMFEEVKSTYVEQIKDLNGTFERGVEEIMDGDIICFQRCEHDVLSTSELPTVADYFRDLHNRVEVLFCDKNFPTDPGFCVNLSLRMNYMQVAKAVSAHLEIDPMMLQFFKGQAYRDAPGNPLRCTYEGTLRDLLIYYKPRGPKKLYYQVLSIPIDQLENKRQFKCVWVANRFKDERELVLFPNKDGTVSDLLNEAREQVDLQPDGTGKLRLLEIISSKVFNVIGNDVPLEHLTNQAQRTFRIEEIPEDEIELGKDELLVPVAHFSKEIYQTFGSPFLIRITDGESITNFKERVKKKIDIQEKEFEKVKFAVIHMGRAMYLSEETDKPISLKDFLPQAPGTQSISKPWLGLDHLNKAPKRSRYSFLERPIKIHN</sequence>
<dbReference type="InterPro" id="IPR001394">
    <property type="entry name" value="Peptidase_C19_UCH"/>
</dbReference>
<gene>
    <name evidence="9" type="ORF">P5673_010709</name>
</gene>
<dbReference type="EC" id="3.4.19.12" evidence="3"/>
<keyword evidence="4" id="KW-0645">Protease</keyword>
<comment type="similarity">
    <text evidence="2">Belongs to the peptidase C19 family.</text>
</comment>
<evidence type="ECO:0000256" key="7">
    <source>
        <dbReference type="ARBA" id="ARBA00022807"/>
    </source>
</evidence>
<dbReference type="InterPro" id="IPR029346">
    <property type="entry name" value="USP_C"/>
</dbReference>
<dbReference type="GO" id="GO:0005829">
    <property type="term" value="C:cytosol"/>
    <property type="evidence" value="ECO:0007669"/>
    <property type="project" value="TreeGrafter"/>
</dbReference>
<dbReference type="InterPro" id="IPR028889">
    <property type="entry name" value="USP"/>
</dbReference>
<dbReference type="Pfam" id="PF12436">
    <property type="entry name" value="USP7_ICP0_bdg"/>
    <property type="match status" value="1"/>
</dbReference>
<keyword evidence="5" id="KW-0833">Ubl conjugation pathway</keyword>
<dbReference type="InterPro" id="IPR024729">
    <property type="entry name" value="USP7_ICP0-binding_dom"/>
</dbReference>
<dbReference type="AlphaFoldDB" id="A0AAD9QQN2"/>
<dbReference type="Pfam" id="PF00443">
    <property type="entry name" value="UCH"/>
    <property type="match status" value="1"/>
</dbReference>
<accession>A0AAD9QQN2</accession>
<protein>
    <recommendedName>
        <fullName evidence="3">ubiquitinyl hydrolase 1</fullName>
        <ecNumber evidence="3">3.4.19.12</ecNumber>
    </recommendedName>
</protein>
<evidence type="ECO:0000256" key="1">
    <source>
        <dbReference type="ARBA" id="ARBA00000707"/>
    </source>
</evidence>
<evidence type="ECO:0000313" key="10">
    <source>
        <dbReference type="Proteomes" id="UP001249851"/>
    </source>
</evidence>